<gene>
    <name evidence="1" type="ORF">CYMTET_54940</name>
</gene>
<comment type="caution">
    <text evidence="1">The sequence shown here is derived from an EMBL/GenBank/DDBJ whole genome shotgun (WGS) entry which is preliminary data.</text>
</comment>
<reference evidence="1 2" key="1">
    <citation type="journal article" date="2015" name="Genome Biol. Evol.">
        <title>Comparative Genomics of a Bacterivorous Green Alga Reveals Evolutionary Causalities and Consequences of Phago-Mixotrophic Mode of Nutrition.</title>
        <authorList>
            <person name="Burns J.A."/>
            <person name="Paasch A."/>
            <person name="Narechania A."/>
            <person name="Kim E."/>
        </authorList>
    </citation>
    <scope>NUCLEOTIDE SEQUENCE [LARGE SCALE GENOMIC DNA]</scope>
    <source>
        <strain evidence="1 2">PLY_AMNH</strain>
    </source>
</reference>
<name>A0AAE0EQ76_9CHLO</name>
<protein>
    <submittedName>
        <fullName evidence="1">Uncharacterized protein</fullName>
    </submittedName>
</protein>
<proteinExistence type="predicted"/>
<evidence type="ECO:0000313" key="2">
    <source>
        <dbReference type="Proteomes" id="UP001190700"/>
    </source>
</evidence>
<evidence type="ECO:0000313" key="1">
    <source>
        <dbReference type="EMBL" id="KAK3234820.1"/>
    </source>
</evidence>
<dbReference type="AlphaFoldDB" id="A0AAE0EQ76"/>
<sequence>MSDHFPTLVRSTYDECLYIRERKRETEKRMVIIYVDDFLVGCSDEQTGALFHSALMIVHLRCHKSYSDLLQQFLQLKIRVTTTATSDSGQQQYPAQIDVSHDHYDITDRSALYQIPH</sequence>
<keyword evidence="2" id="KW-1185">Reference proteome</keyword>
<organism evidence="1 2">
    <name type="scientific">Cymbomonas tetramitiformis</name>
    <dbReference type="NCBI Taxonomy" id="36881"/>
    <lineage>
        <taxon>Eukaryota</taxon>
        <taxon>Viridiplantae</taxon>
        <taxon>Chlorophyta</taxon>
        <taxon>Pyramimonadophyceae</taxon>
        <taxon>Pyramimonadales</taxon>
        <taxon>Pyramimonadaceae</taxon>
        <taxon>Cymbomonas</taxon>
    </lineage>
</organism>
<accession>A0AAE0EQ76</accession>
<dbReference type="EMBL" id="LGRX02035451">
    <property type="protein sequence ID" value="KAK3234820.1"/>
    <property type="molecule type" value="Genomic_DNA"/>
</dbReference>
<dbReference type="Proteomes" id="UP001190700">
    <property type="component" value="Unassembled WGS sequence"/>
</dbReference>